<dbReference type="RefSeq" id="WP_093343544.1">
    <property type="nucleotide sequence ID" value="NZ_FOUY01000014.1"/>
</dbReference>
<keyword evidence="8" id="KW-1185">Reference proteome</keyword>
<comment type="similarity">
    <text evidence="1">Belongs to the LysR transcriptional regulatory family.</text>
</comment>
<dbReference type="Pfam" id="PF03466">
    <property type="entry name" value="LysR_substrate"/>
    <property type="match status" value="1"/>
</dbReference>
<dbReference type="EMBL" id="FOUY01000014">
    <property type="protein sequence ID" value="SFN46306.1"/>
    <property type="molecule type" value="Genomic_DNA"/>
</dbReference>
<dbReference type="FunFam" id="1.10.10.10:FF:000001">
    <property type="entry name" value="LysR family transcriptional regulator"/>
    <property type="match status" value="1"/>
</dbReference>
<gene>
    <name evidence="7" type="ORF">SAMN05216207_1014151</name>
</gene>
<keyword evidence="2" id="KW-0805">Transcription regulation</keyword>
<dbReference type="SUPFAM" id="SSF46785">
    <property type="entry name" value="Winged helix' DNA-binding domain"/>
    <property type="match status" value="1"/>
</dbReference>
<proteinExistence type="inferred from homology"/>
<evidence type="ECO:0000259" key="6">
    <source>
        <dbReference type="PROSITE" id="PS50931"/>
    </source>
</evidence>
<name>A0A1I4Z7R1_PSUAM</name>
<dbReference type="SUPFAM" id="SSF53850">
    <property type="entry name" value="Periplasmic binding protein-like II"/>
    <property type="match status" value="1"/>
</dbReference>
<keyword evidence="4" id="KW-0804">Transcription</keyword>
<dbReference type="Proteomes" id="UP000199614">
    <property type="component" value="Unassembled WGS sequence"/>
</dbReference>
<dbReference type="InterPro" id="IPR000847">
    <property type="entry name" value="LysR_HTH_N"/>
</dbReference>
<dbReference type="InterPro" id="IPR005119">
    <property type="entry name" value="LysR_subst-bd"/>
</dbReference>
<dbReference type="PROSITE" id="PS50931">
    <property type="entry name" value="HTH_LYSR"/>
    <property type="match status" value="1"/>
</dbReference>
<evidence type="ECO:0000256" key="1">
    <source>
        <dbReference type="ARBA" id="ARBA00009437"/>
    </source>
</evidence>
<sequence length="299" mass="31541">MATPPDLESLRLLVLVGRRGSLGGAAAETGVSQPAASKRMRALERRLGVQLVERSRRGSTLTTAGELVAARAERVLDELRALQDGVELLRLQASAPLVVAASLTVAEHLLPSWIAQLTRSDPGARVGLQVMNSSLVCAAVRDGDASLGFVESPGMLPGLRSRVVGRDRLTLVVDPGHPWSRRRRPVEPAELAGTPLLSREPGSGTRETVERALAAAGHRAVEPLLELGSSTALRSAVRSGAGPALLSEFVVADDRVTGALVEVAVSGLDLHRELRAVWRSAEQPSGTAAALLRHALRGR</sequence>
<evidence type="ECO:0000313" key="7">
    <source>
        <dbReference type="EMBL" id="SFN46306.1"/>
    </source>
</evidence>
<feature type="region of interest" description="Disordered" evidence="5">
    <location>
        <begin position="177"/>
        <end position="204"/>
    </location>
</feature>
<reference evidence="7 8" key="1">
    <citation type="submission" date="2016-10" db="EMBL/GenBank/DDBJ databases">
        <authorList>
            <person name="de Groot N.N."/>
        </authorList>
    </citation>
    <scope>NUCLEOTIDE SEQUENCE [LARGE SCALE GENOMIC DNA]</scope>
    <source>
        <strain evidence="7 8">CGMCC 4.1877</strain>
    </source>
</reference>
<feature type="domain" description="HTH lysR-type" evidence="6">
    <location>
        <begin position="5"/>
        <end position="62"/>
    </location>
</feature>
<dbReference type="Gene3D" id="1.10.10.10">
    <property type="entry name" value="Winged helix-like DNA-binding domain superfamily/Winged helix DNA-binding domain"/>
    <property type="match status" value="1"/>
</dbReference>
<dbReference type="InterPro" id="IPR036390">
    <property type="entry name" value="WH_DNA-bd_sf"/>
</dbReference>
<dbReference type="GO" id="GO:0000976">
    <property type="term" value="F:transcription cis-regulatory region binding"/>
    <property type="evidence" value="ECO:0007669"/>
    <property type="project" value="TreeGrafter"/>
</dbReference>
<dbReference type="STRING" id="260086.SAMN05216207_1014151"/>
<accession>A0A1I4Z7R1</accession>
<dbReference type="PANTHER" id="PTHR30126">
    <property type="entry name" value="HTH-TYPE TRANSCRIPTIONAL REGULATOR"/>
    <property type="match status" value="1"/>
</dbReference>
<dbReference type="OrthoDB" id="9808620at2"/>
<protein>
    <submittedName>
        <fullName evidence="7">DNA-binding transcriptional regulator, LysR family</fullName>
    </submittedName>
</protein>
<evidence type="ECO:0000256" key="5">
    <source>
        <dbReference type="SAM" id="MobiDB-lite"/>
    </source>
</evidence>
<dbReference type="Pfam" id="PF00126">
    <property type="entry name" value="HTH_1"/>
    <property type="match status" value="1"/>
</dbReference>
<evidence type="ECO:0000313" key="8">
    <source>
        <dbReference type="Proteomes" id="UP000199614"/>
    </source>
</evidence>
<dbReference type="GO" id="GO:0003700">
    <property type="term" value="F:DNA-binding transcription factor activity"/>
    <property type="evidence" value="ECO:0007669"/>
    <property type="project" value="InterPro"/>
</dbReference>
<organism evidence="7 8">
    <name type="scientific">Pseudonocardia ammonioxydans</name>
    <dbReference type="NCBI Taxonomy" id="260086"/>
    <lineage>
        <taxon>Bacteria</taxon>
        <taxon>Bacillati</taxon>
        <taxon>Actinomycetota</taxon>
        <taxon>Actinomycetes</taxon>
        <taxon>Pseudonocardiales</taxon>
        <taxon>Pseudonocardiaceae</taxon>
        <taxon>Pseudonocardia</taxon>
    </lineage>
</organism>
<dbReference type="PRINTS" id="PR00039">
    <property type="entry name" value="HTHLYSR"/>
</dbReference>
<evidence type="ECO:0000256" key="2">
    <source>
        <dbReference type="ARBA" id="ARBA00023015"/>
    </source>
</evidence>
<dbReference type="InterPro" id="IPR036388">
    <property type="entry name" value="WH-like_DNA-bd_sf"/>
</dbReference>
<dbReference type="PANTHER" id="PTHR30126:SF39">
    <property type="entry name" value="HTH-TYPE TRANSCRIPTIONAL REGULATOR CYSL"/>
    <property type="match status" value="1"/>
</dbReference>
<dbReference type="AlphaFoldDB" id="A0A1I4Z7R1"/>
<keyword evidence="3 7" id="KW-0238">DNA-binding</keyword>
<evidence type="ECO:0000256" key="4">
    <source>
        <dbReference type="ARBA" id="ARBA00023163"/>
    </source>
</evidence>
<evidence type="ECO:0000256" key="3">
    <source>
        <dbReference type="ARBA" id="ARBA00023125"/>
    </source>
</evidence>
<dbReference type="Gene3D" id="3.40.190.290">
    <property type="match status" value="1"/>
</dbReference>